<evidence type="ECO:0000313" key="2">
    <source>
        <dbReference type="Proteomes" id="UP000002234"/>
    </source>
</evidence>
<reference evidence="1 2" key="1">
    <citation type="journal article" date="2010" name="Appl. Environ. Microbiol.">
        <title>Characterization of Lactococcus lactis phage 949 and comparison with other lactococcal phages.</title>
        <authorList>
            <person name="Samson J.E."/>
            <person name="Moineau S."/>
        </authorList>
    </citation>
    <scope>NUCLEOTIDE SEQUENCE [LARGE SCALE GENOMIC DNA]</scope>
</reference>
<proteinExistence type="predicted"/>
<name>E0YIR6_9CAUD</name>
<keyword evidence="2" id="KW-1185">Reference proteome</keyword>
<dbReference type="KEGG" id="vg:10358854"/>
<dbReference type="RefSeq" id="YP_004306189.1">
    <property type="nucleotide sequence ID" value="NC_015263.1"/>
</dbReference>
<dbReference type="EMBL" id="HM029250">
    <property type="protein sequence ID" value="ADM73587.1"/>
    <property type="molecule type" value="Genomic_DNA"/>
</dbReference>
<protein>
    <submittedName>
        <fullName evidence="1">Uncharacterized protein</fullName>
    </submittedName>
</protein>
<organism evidence="1 2">
    <name type="scientific">Lactococcus phage 949</name>
    <dbReference type="NCBI Taxonomy" id="881953"/>
    <lineage>
        <taxon>Viruses</taxon>
        <taxon>Duplodnaviria</taxon>
        <taxon>Heunggongvirae</taxon>
        <taxon>Uroviricota</taxon>
        <taxon>Caudoviricetes</taxon>
        <taxon>Audreyjarvisvirus</taxon>
        <taxon>Audreyjarvisvirus av949</taxon>
    </lineage>
</organism>
<sequence length="36" mass="3936">MGLGWLGVGLVVCGLLTVNNRRPNKQGKAFQNISFF</sequence>
<evidence type="ECO:0000313" key="1">
    <source>
        <dbReference type="EMBL" id="ADM73587.1"/>
    </source>
</evidence>
<dbReference type="Proteomes" id="UP000002234">
    <property type="component" value="Segment"/>
</dbReference>
<dbReference type="GeneID" id="10358854"/>
<accession>E0YIR6</accession>